<evidence type="ECO:0000259" key="1">
    <source>
        <dbReference type="Pfam" id="PF03358"/>
    </source>
</evidence>
<protein>
    <submittedName>
        <fullName evidence="2">FMN reductase</fullName>
    </submittedName>
</protein>
<dbReference type="PANTHER" id="PTHR30543:SF21">
    <property type="entry name" value="NAD(P)H-DEPENDENT FMN REDUCTASE LOT6"/>
    <property type="match status" value="1"/>
</dbReference>
<dbReference type="RefSeq" id="WP_155063045.1">
    <property type="nucleotide sequence ID" value="NZ_WMIF01000002.1"/>
</dbReference>
<dbReference type="InterPro" id="IPR005025">
    <property type="entry name" value="FMN_Rdtase-like_dom"/>
</dbReference>
<dbReference type="Gene3D" id="3.40.50.360">
    <property type="match status" value="1"/>
</dbReference>
<proteinExistence type="predicted"/>
<dbReference type="AlphaFoldDB" id="A0A844H0D0"/>
<accession>A0A844H0D0</accession>
<dbReference type="SUPFAM" id="SSF52218">
    <property type="entry name" value="Flavoproteins"/>
    <property type="match status" value="1"/>
</dbReference>
<dbReference type="GO" id="GO:0005829">
    <property type="term" value="C:cytosol"/>
    <property type="evidence" value="ECO:0007669"/>
    <property type="project" value="TreeGrafter"/>
</dbReference>
<dbReference type="PANTHER" id="PTHR30543">
    <property type="entry name" value="CHROMATE REDUCTASE"/>
    <property type="match status" value="1"/>
</dbReference>
<sequence length="196" mass="21758">MTKPHIAIIIGSTRDTRFADKPAAWLFENAQKRDDMTFELVDLRDYDLPLFNEPASNAWMPSSDPRAVRWQEKLAEFDGYIFLTAEYNHSVTGSLKNALDQAYKEWTHKPAAAMGYGGVGAARAIEHLRGIAIELQMVPLRNAVHLGGGEFFKVSPLGANGAMSEVDATLQPSLKAMLDELHWWAEATIAQRAKTA</sequence>
<dbReference type="InterPro" id="IPR050712">
    <property type="entry name" value="NAD(P)H-dep_reductase"/>
</dbReference>
<dbReference type="EMBL" id="WMIF01000002">
    <property type="protein sequence ID" value="MTH33475.1"/>
    <property type="molecule type" value="Genomic_DNA"/>
</dbReference>
<gene>
    <name evidence="2" type="ORF">GL279_02550</name>
</gene>
<dbReference type="OrthoDB" id="9812295at2"/>
<dbReference type="Pfam" id="PF03358">
    <property type="entry name" value="FMN_red"/>
    <property type="match status" value="1"/>
</dbReference>
<evidence type="ECO:0000313" key="2">
    <source>
        <dbReference type="EMBL" id="MTH33475.1"/>
    </source>
</evidence>
<name>A0A844H0D0_9RHOB</name>
<dbReference type="Proteomes" id="UP000442533">
    <property type="component" value="Unassembled WGS sequence"/>
</dbReference>
<feature type="domain" description="NADPH-dependent FMN reductase-like" evidence="1">
    <location>
        <begin position="5"/>
        <end position="147"/>
    </location>
</feature>
<dbReference type="InterPro" id="IPR029039">
    <property type="entry name" value="Flavoprotein-like_sf"/>
</dbReference>
<evidence type="ECO:0000313" key="3">
    <source>
        <dbReference type="Proteomes" id="UP000442533"/>
    </source>
</evidence>
<dbReference type="GO" id="GO:0010181">
    <property type="term" value="F:FMN binding"/>
    <property type="evidence" value="ECO:0007669"/>
    <property type="project" value="TreeGrafter"/>
</dbReference>
<keyword evidence="3" id="KW-1185">Reference proteome</keyword>
<reference evidence="2 3" key="1">
    <citation type="submission" date="2019-11" db="EMBL/GenBank/DDBJ databases">
        <authorList>
            <person name="Dong K."/>
        </authorList>
    </citation>
    <scope>NUCLEOTIDE SEQUENCE [LARGE SCALE GENOMIC DNA]</scope>
    <source>
        <strain evidence="2 3">JCM 17370</strain>
    </source>
</reference>
<organism evidence="2 3">
    <name type="scientific">Paracoccus limosus</name>
    <dbReference type="NCBI Taxonomy" id="913252"/>
    <lineage>
        <taxon>Bacteria</taxon>
        <taxon>Pseudomonadati</taxon>
        <taxon>Pseudomonadota</taxon>
        <taxon>Alphaproteobacteria</taxon>
        <taxon>Rhodobacterales</taxon>
        <taxon>Paracoccaceae</taxon>
        <taxon>Paracoccus</taxon>
    </lineage>
</organism>
<comment type="caution">
    <text evidence="2">The sequence shown here is derived from an EMBL/GenBank/DDBJ whole genome shotgun (WGS) entry which is preliminary data.</text>
</comment>
<dbReference type="GO" id="GO:0016491">
    <property type="term" value="F:oxidoreductase activity"/>
    <property type="evidence" value="ECO:0007669"/>
    <property type="project" value="InterPro"/>
</dbReference>